<protein>
    <recommendedName>
        <fullName evidence="3">DUF4876 domain-containing protein</fullName>
    </recommendedName>
</protein>
<dbReference type="EMBL" id="AGEC02000007">
    <property type="protein sequence ID" value="EHO11919.1"/>
    <property type="molecule type" value="Genomic_DNA"/>
</dbReference>
<sequence>MKRIISLCIIAFLSSCTSFDDALKTDTVSSLEFKIEASSLVTEIEDITGLEVNLENYKENKIYKGKLQGSQIVFNQIIPGLYNLNISGRLLSNSGEQFLMRGAKNNFPIVKSDYLKMDVDGIRISPLVFKEIFYAGTAPFYFRNQFYEIYNNSDQVIYLDHVYFATIAPTKATTQKPIWPAEDQDKFVYTDRIWKFPGSGADYPLLPGESCVISQFAANHKLERYNPNSPLDATISEFEFNMDNPNFPDQPAIDMEHFYYNGKAVKGSAPQYLTSVFGGAFVLFSVPTDKTYDPINNLQLQAKDVSSSLNTIYAKIPTSYVLDAVEAGDNENMIVGKRMPSVLDAGMTYVGATYNSKSVVRKKISENADGTPILQDLNNSSEDFIHGEIPVFRRYGAKMPKWNHTLK</sequence>
<comment type="caution">
    <text evidence="1">The sequence shown here is derived from an EMBL/GenBank/DDBJ whole genome shotgun (WGS) entry which is preliminary data.</text>
</comment>
<accession>A0ABN0EE41</accession>
<dbReference type="InterPro" id="IPR032627">
    <property type="entry name" value="DUF4876"/>
</dbReference>
<proteinExistence type="predicted"/>
<dbReference type="Pfam" id="PF16215">
    <property type="entry name" value="DUF4876"/>
    <property type="match status" value="1"/>
</dbReference>
<dbReference type="Proteomes" id="UP000005402">
    <property type="component" value="Unassembled WGS sequence"/>
</dbReference>
<evidence type="ECO:0008006" key="3">
    <source>
        <dbReference type="Google" id="ProtNLM"/>
    </source>
</evidence>
<reference evidence="1" key="1">
    <citation type="submission" date="2012-07" db="EMBL/GenBank/DDBJ databases">
        <title>The Genome Sequence of Myroides odoratimimus CCUG 10230.</title>
        <authorList>
            <consortium name="The Broad Institute Genome Sequencing Platform"/>
            <person name="Earl A."/>
            <person name="Ward D."/>
            <person name="Feldgarden M."/>
            <person name="Gevers D."/>
            <person name="Huys G."/>
            <person name="Walker B."/>
            <person name="Young S.K."/>
            <person name="Zeng Q."/>
            <person name="Gargeya S."/>
            <person name="Fitzgerald M."/>
            <person name="Haas B."/>
            <person name="Abouelleil A."/>
            <person name="Alvarado L."/>
            <person name="Arachchi H.M."/>
            <person name="Berlin A.M."/>
            <person name="Chapman S.B."/>
            <person name="Goldberg J."/>
            <person name="Griggs A."/>
            <person name="Gujja S."/>
            <person name="Hansen M."/>
            <person name="Howarth C."/>
            <person name="Imamovic A."/>
            <person name="Larimer J."/>
            <person name="McCowen C."/>
            <person name="Montmayeur A."/>
            <person name="Murphy C."/>
            <person name="Neiman D."/>
            <person name="Pearson M."/>
            <person name="Priest M."/>
            <person name="Roberts A."/>
            <person name="Saif S."/>
            <person name="Shea T."/>
            <person name="Sisk P."/>
            <person name="Sykes S."/>
            <person name="Wortman J."/>
            <person name="Nusbaum C."/>
            <person name="Birren B."/>
        </authorList>
    </citation>
    <scope>NUCLEOTIDE SEQUENCE [LARGE SCALE GENOMIC DNA]</scope>
    <source>
        <strain evidence="1">CCUG 10230</strain>
    </source>
</reference>
<gene>
    <name evidence="1" type="ORF">HMPREF9712_00166</name>
</gene>
<dbReference type="PROSITE" id="PS51257">
    <property type="entry name" value="PROKAR_LIPOPROTEIN"/>
    <property type="match status" value="1"/>
</dbReference>
<organism evidence="1 2">
    <name type="scientific">Myroides odoratimimus CCUG 10230</name>
    <dbReference type="NCBI Taxonomy" id="883150"/>
    <lineage>
        <taxon>Bacteria</taxon>
        <taxon>Pseudomonadati</taxon>
        <taxon>Bacteroidota</taxon>
        <taxon>Flavobacteriia</taxon>
        <taxon>Flavobacteriales</taxon>
        <taxon>Flavobacteriaceae</taxon>
        <taxon>Myroides</taxon>
    </lineage>
</organism>
<name>A0ABN0EE41_9FLAO</name>
<evidence type="ECO:0000313" key="1">
    <source>
        <dbReference type="EMBL" id="EHO11919.1"/>
    </source>
</evidence>
<keyword evidence="2" id="KW-1185">Reference proteome</keyword>
<dbReference type="RefSeq" id="WP_006256873.1">
    <property type="nucleotide sequence ID" value="NZ_KE161015.1"/>
</dbReference>
<evidence type="ECO:0000313" key="2">
    <source>
        <dbReference type="Proteomes" id="UP000005402"/>
    </source>
</evidence>